<gene>
    <name evidence="1" type="ORF">CNECB9_3760104</name>
</gene>
<dbReference type="EMBL" id="FMSH01000308">
    <property type="protein sequence ID" value="SCU77980.1"/>
    <property type="molecule type" value="Genomic_DNA"/>
</dbReference>
<sequence>MTTESYRGYTVRGFAKQLGDGSFEASGAVEKDGRIEEGSDHLGYSTPRLSVLRQPGSLGRRPGWTRTVEPGKVPICWAGSRHERTDALDH</sequence>
<organism evidence="1">
    <name type="scientific">Cupriavidus necator</name>
    <name type="common">Alcaligenes eutrophus</name>
    <name type="synonym">Ralstonia eutropha</name>
    <dbReference type="NCBI Taxonomy" id="106590"/>
    <lineage>
        <taxon>Bacteria</taxon>
        <taxon>Pseudomonadati</taxon>
        <taxon>Pseudomonadota</taxon>
        <taxon>Betaproteobacteria</taxon>
        <taxon>Burkholderiales</taxon>
        <taxon>Burkholderiaceae</taxon>
        <taxon>Cupriavidus</taxon>
    </lineage>
</organism>
<evidence type="ECO:0000313" key="1">
    <source>
        <dbReference type="EMBL" id="SCU77980.1"/>
    </source>
</evidence>
<accession>A0A1K0IJ84</accession>
<protein>
    <submittedName>
        <fullName evidence="1">Uncharacterized protein</fullName>
    </submittedName>
</protein>
<reference evidence="1" key="1">
    <citation type="submission" date="2016-09" db="EMBL/GenBank/DDBJ databases">
        <authorList>
            <person name="Capua I."/>
            <person name="De Benedictis P."/>
            <person name="Joannis T."/>
            <person name="Lombin L.H."/>
            <person name="Cattoli G."/>
        </authorList>
    </citation>
    <scope>NUCLEOTIDE SEQUENCE</scope>
    <source>
        <strain evidence="1">B9</strain>
    </source>
</reference>
<proteinExistence type="predicted"/>
<dbReference type="AlphaFoldDB" id="A0A1K0IJ84"/>
<name>A0A1K0IJ84_CUPNE</name>